<dbReference type="PANTHER" id="PTHR23507">
    <property type="entry name" value="ZGC:174356"/>
    <property type="match status" value="1"/>
</dbReference>
<feature type="transmembrane region" description="Helical" evidence="5">
    <location>
        <begin position="79"/>
        <end position="97"/>
    </location>
</feature>
<gene>
    <name evidence="6" type="ORF">DSM5745_05779</name>
</gene>
<reference evidence="6 7" key="1">
    <citation type="journal article" date="2018" name="IMA Fungus">
        <title>IMA Genome-F 9: Draft genome sequence of Annulohypoxylon stygium, Aspergillus mulundensis, Berkeleyomyces basicola (syn. Thielaviopsis basicola), Ceratocystis smalleyi, two Cercospora beticola strains, Coleophoma cylindrospora, Fusarium fracticaudum, Phialophora cf. hyalina, and Morchella septimelata.</title>
        <authorList>
            <person name="Wingfield B.D."/>
            <person name="Bills G.F."/>
            <person name="Dong Y."/>
            <person name="Huang W."/>
            <person name="Nel W.J."/>
            <person name="Swalarsk-Parry B.S."/>
            <person name="Vaghefi N."/>
            <person name="Wilken P.M."/>
            <person name="An Z."/>
            <person name="de Beer Z.W."/>
            <person name="De Vos L."/>
            <person name="Chen L."/>
            <person name="Duong T.A."/>
            <person name="Gao Y."/>
            <person name="Hammerbacher A."/>
            <person name="Kikkert J.R."/>
            <person name="Li Y."/>
            <person name="Li H."/>
            <person name="Li K."/>
            <person name="Li Q."/>
            <person name="Liu X."/>
            <person name="Ma X."/>
            <person name="Naidoo K."/>
            <person name="Pethybridge S.J."/>
            <person name="Sun J."/>
            <person name="Steenkamp E.T."/>
            <person name="van der Nest M.A."/>
            <person name="van Wyk S."/>
            <person name="Wingfield M.J."/>
            <person name="Xiong C."/>
            <person name="Yue Q."/>
            <person name="Zhang X."/>
        </authorList>
    </citation>
    <scope>NUCLEOTIDE SEQUENCE [LARGE SCALE GENOMIC DNA]</scope>
    <source>
        <strain evidence="6 7">DSM 5745</strain>
    </source>
</reference>
<comment type="caution">
    <text evidence="6">The sequence shown here is derived from an EMBL/GenBank/DDBJ whole genome shotgun (WGS) entry which is preliminary data.</text>
</comment>
<evidence type="ECO:0000313" key="7">
    <source>
        <dbReference type="Proteomes" id="UP000256690"/>
    </source>
</evidence>
<dbReference type="STRING" id="1810919.A0A3D8RXY4"/>
<dbReference type="AlphaFoldDB" id="A0A3D8RXY4"/>
<feature type="transmembrane region" description="Helical" evidence="5">
    <location>
        <begin position="343"/>
        <end position="366"/>
    </location>
</feature>
<dbReference type="EMBL" id="PVWQ01000006">
    <property type="protein sequence ID" value="RDW78927.1"/>
    <property type="molecule type" value="Genomic_DNA"/>
</dbReference>
<dbReference type="InterPro" id="IPR036259">
    <property type="entry name" value="MFS_trans_sf"/>
</dbReference>
<evidence type="ECO:0000256" key="4">
    <source>
        <dbReference type="ARBA" id="ARBA00023136"/>
    </source>
</evidence>
<feature type="transmembrane region" description="Helical" evidence="5">
    <location>
        <begin position="418"/>
        <end position="440"/>
    </location>
</feature>
<feature type="transmembrane region" description="Helical" evidence="5">
    <location>
        <begin position="490"/>
        <end position="511"/>
    </location>
</feature>
<feature type="transmembrane region" description="Helical" evidence="5">
    <location>
        <begin position="276"/>
        <end position="294"/>
    </location>
</feature>
<dbReference type="GeneID" id="38116149"/>
<dbReference type="OrthoDB" id="194139at2759"/>
<feature type="transmembrane region" description="Helical" evidence="5">
    <location>
        <begin position="154"/>
        <end position="172"/>
    </location>
</feature>
<evidence type="ECO:0000256" key="5">
    <source>
        <dbReference type="SAM" id="Phobius"/>
    </source>
</evidence>
<feature type="transmembrane region" description="Helical" evidence="5">
    <location>
        <begin position="209"/>
        <end position="236"/>
    </location>
</feature>
<dbReference type="GO" id="GO:0022857">
    <property type="term" value="F:transmembrane transporter activity"/>
    <property type="evidence" value="ECO:0007669"/>
    <property type="project" value="InterPro"/>
</dbReference>
<feature type="transmembrane region" description="Helical" evidence="5">
    <location>
        <begin position="248"/>
        <end position="270"/>
    </location>
</feature>
<sequence length="526" mass="57210">MQAHAACGWLKYEVQSINSRFYYVRGRISSQIKCAIIGLHALHLFFLTAELELFSLSETETDLGDQAVPFLGPAEPPPPQWTILGLTLVVSILYVFIDISRYLSSLRLLSHGICREHYLHTDPGAIKPGPSEIIPEELCTDPAIQQRVARLSSYLLALDAFLAFLFTIPYGLTLNRLSERFLAALNLCGSLLTNAWLLTVTYNWSVFPIWAAVLAPLSSVVGGGASIFDSVISVIVARRVPEAQRSVVLGLFSAAGLATQILSLAATTSLLDHGRLFTPLVLNFPIGLVALLVLSRIRPISNKEDADRQDEAKDPNHIIPALRHEIRAAVMALSRLLRRPRGLSLLIAVPLAKLADPLAEVTLLFVQRKFNTDFAHASRLLTYQTLEGLVLLAAVLPLTKHITQNIFHITPSCVDISIARAGFALSTLGCLSLGLAQTWAPYLFGKPATSPLSPCLIRPGLSILTLGWCIPPALKSLLTGMMPEKDIAALYTALALCDSAGLGLFSAYMIFASSVKPGGYQEHHIL</sequence>
<dbReference type="RefSeq" id="XP_026603627.1">
    <property type="nucleotide sequence ID" value="XM_026747795.1"/>
</dbReference>
<dbReference type="PANTHER" id="PTHR23507:SF1">
    <property type="entry name" value="FI18259P1-RELATED"/>
    <property type="match status" value="1"/>
</dbReference>
<dbReference type="GO" id="GO:0016020">
    <property type="term" value="C:membrane"/>
    <property type="evidence" value="ECO:0007669"/>
    <property type="project" value="UniProtKB-SubCell"/>
</dbReference>
<name>A0A3D8RXY4_9EURO</name>
<organism evidence="6 7">
    <name type="scientific">Aspergillus mulundensis</name>
    <dbReference type="NCBI Taxonomy" id="1810919"/>
    <lineage>
        <taxon>Eukaryota</taxon>
        <taxon>Fungi</taxon>
        <taxon>Dikarya</taxon>
        <taxon>Ascomycota</taxon>
        <taxon>Pezizomycotina</taxon>
        <taxon>Eurotiomycetes</taxon>
        <taxon>Eurotiomycetidae</taxon>
        <taxon>Eurotiales</taxon>
        <taxon>Aspergillaceae</taxon>
        <taxon>Aspergillus</taxon>
        <taxon>Aspergillus subgen. Nidulantes</taxon>
    </lineage>
</organism>
<dbReference type="Gene3D" id="1.20.1250.20">
    <property type="entry name" value="MFS general substrate transporter like domains"/>
    <property type="match status" value="1"/>
</dbReference>
<accession>A0A3D8RXY4</accession>
<dbReference type="SUPFAM" id="SSF103473">
    <property type="entry name" value="MFS general substrate transporter"/>
    <property type="match status" value="1"/>
</dbReference>
<keyword evidence="3 5" id="KW-1133">Transmembrane helix</keyword>
<feature type="transmembrane region" description="Helical" evidence="5">
    <location>
        <begin position="30"/>
        <end position="49"/>
    </location>
</feature>
<evidence type="ECO:0000256" key="3">
    <source>
        <dbReference type="ARBA" id="ARBA00022989"/>
    </source>
</evidence>
<dbReference type="Proteomes" id="UP000256690">
    <property type="component" value="Unassembled WGS sequence"/>
</dbReference>
<keyword evidence="2 5" id="KW-0812">Transmembrane</keyword>
<keyword evidence="4 5" id="KW-0472">Membrane</keyword>
<proteinExistence type="predicted"/>
<dbReference type="Pfam" id="PF07690">
    <property type="entry name" value="MFS_1"/>
    <property type="match status" value="1"/>
</dbReference>
<evidence type="ECO:0000256" key="2">
    <source>
        <dbReference type="ARBA" id="ARBA00022692"/>
    </source>
</evidence>
<protein>
    <submittedName>
        <fullName evidence="6">Uncharacterized protein</fullName>
    </submittedName>
</protein>
<evidence type="ECO:0000256" key="1">
    <source>
        <dbReference type="ARBA" id="ARBA00004141"/>
    </source>
</evidence>
<keyword evidence="7" id="KW-1185">Reference proteome</keyword>
<feature type="transmembrane region" description="Helical" evidence="5">
    <location>
        <begin position="460"/>
        <end position="478"/>
    </location>
</feature>
<comment type="subcellular location">
    <subcellularLocation>
        <location evidence="1">Membrane</location>
        <topology evidence="1">Multi-pass membrane protein</topology>
    </subcellularLocation>
</comment>
<feature type="transmembrane region" description="Helical" evidence="5">
    <location>
        <begin position="381"/>
        <end position="398"/>
    </location>
</feature>
<dbReference type="InterPro" id="IPR011701">
    <property type="entry name" value="MFS"/>
</dbReference>
<evidence type="ECO:0000313" key="6">
    <source>
        <dbReference type="EMBL" id="RDW78927.1"/>
    </source>
</evidence>